<dbReference type="Gene3D" id="3.30.565.10">
    <property type="entry name" value="Histidine kinase-like ATPase, C-terminal domain"/>
    <property type="match status" value="1"/>
</dbReference>
<name>A0AA42BA46_9BACT</name>
<organism evidence="7 8">
    <name type="scientific">Thermalbibacter longus</name>
    <dbReference type="NCBI Taxonomy" id="2951981"/>
    <lineage>
        <taxon>Bacteria</taxon>
        <taxon>Pseudomonadati</taxon>
        <taxon>Thermomicrobiota</taxon>
        <taxon>Thermomicrobia</taxon>
        <taxon>Thermomicrobiales</taxon>
        <taxon>Thermomicrobiaceae</taxon>
        <taxon>Thermalbibacter</taxon>
    </lineage>
</organism>
<evidence type="ECO:0000256" key="1">
    <source>
        <dbReference type="ARBA" id="ARBA00022679"/>
    </source>
</evidence>
<dbReference type="InterPro" id="IPR011712">
    <property type="entry name" value="Sig_transdc_His_kin_sub3_dim/P"/>
</dbReference>
<feature type="coiled-coil region" evidence="4">
    <location>
        <begin position="33"/>
        <end position="60"/>
    </location>
</feature>
<keyword evidence="3" id="KW-0902">Two-component regulatory system</keyword>
<proteinExistence type="predicted"/>
<sequence>MPLPKPQTREFTERLRQIVDGCRAELAETGRSLQEIELLLNQTNTEVERLHQREIQLTNRLREVDANLEAYPRAEIRDAYRSAQEVTLRLFMMRSQAEQLQERQESLRRYQERLRELLELAEAQLEHEAERARSSEGRTRALQRPDTAELVSIPLEELILAEEAERGRVGRQLVEGPAQALSNVLLELEICEQLLVRRPEQLGEGLNSLRTTAARALLDLRRMLYELRPAVLDELGVTATLRRYLTELARLYDIQVDLTGPEGDELPEAARLALYRLLQELAGTAASDERARRVSVDLRYEPAQVTARVEAQGPGVGQRPRLADLSLDEGFQARLERLGASLAVESVGDDVSRATVLIPLA</sequence>
<evidence type="ECO:0000259" key="6">
    <source>
        <dbReference type="Pfam" id="PF07730"/>
    </source>
</evidence>
<accession>A0AA42BA46</accession>
<dbReference type="GO" id="GO:0046983">
    <property type="term" value="F:protein dimerization activity"/>
    <property type="evidence" value="ECO:0007669"/>
    <property type="project" value="InterPro"/>
</dbReference>
<dbReference type="InterPro" id="IPR036890">
    <property type="entry name" value="HATPase_C_sf"/>
</dbReference>
<reference evidence="7" key="1">
    <citation type="submission" date="2022-06" db="EMBL/GenBank/DDBJ databases">
        <title>CFH 74404 Thermomicrobiaceae sp.</title>
        <authorList>
            <person name="Ming H."/>
            <person name="Li W.-J."/>
            <person name="Zhao Z."/>
        </authorList>
    </citation>
    <scope>NUCLEOTIDE SEQUENCE</scope>
    <source>
        <strain evidence="7">CFH 74404</strain>
    </source>
</reference>
<feature type="domain" description="Signal transduction histidine kinase subgroup 3 dimerisation and phosphoacceptor" evidence="6">
    <location>
        <begin position="165"/>
        <end position="232"/>
    </location>
</feature>
<dbReference type="Gene3D" id="1.20.5.1930">
    <property type="match status" value="1"/>
</dbReference>
<keyword evidence="1" id="KW-0808">Transferase</keyword>
<dbReference type="EMBL" id="JAMSLR010000005">
    <property type="protein sequence ID" value="MCM8749252.1"/>
    <property type="molecule type" value="Genomic_DNA"/>
</dbReference>
<evidence type="ECO:0000256" key="3">
    <source>
        <dbReference type="ARBA" id="ARBA00023012"/>
    </source>
</evidence>
<evidence type="ECO:0000259" key="5">
    <source>
        <dbReference type="Pfam" id="PF05384"/>
    </source>
</evidence>
<keyword evidence="2 7" id="KW-0418">Kinase</keyword>
<feature type="domain" description="Sensor DegS" evidence="5">
    <location>
        <begin position="17"/>
        <end position="123"/>
    </location>
</feature>
<keyword evidence="4" id="KW-0175">Coiled coil</keyword>
<dbReference type="Pfam" id="PF07730">
    <property type="entry name" value="HisKA_3"/>
    <property type="match status" value="1"/>
</dbReference>
<evidence type="ECO:0000256" key="4">
    <source>
        <dbReference type="SAM" id="Coils"/>
    </source>
</evidence>
<evidence type="ECO:0000313" key="8">
    <source>
        <dbReference type="Proteomes" id="UP001165306"/>
    </source>
</evidence>
<dbReference type="Proteomes" id="UP001165306">
    <property type="component" value="Unassembled WGS sequence"/>
</dbReference>
<protein>
    <submittedName>
        <fullName evidence="7">Histidine kinase</fullName>
    </submittedName>
</protein>
<gene>
    <name evidence="7" type="ORF">NET02_08850</name>
</gene>
<dbReference type="GO" id="GO:0000155">
    <property type="term" value="F:phosphorelay sensor kinase activity"/>
    <property type="evidence" value="ECO:0007669"/>
    <property type="project" value="InterPro"/>
</dbReference>
<dbReference type="GO" id="GO:0016020">
    <property type="term" value="C:membrane"/>
    <property type="evidence" value="ECO:0007669"/>
    <property type="project" value="InterPro"/>
</dbReference>
<dbReference type="Pfam" id="PF05384">
    <property type="entry name" value="DegS"/>
    <property type="match status" value="1"/>
</dbReference>
<dbReference type="RefSeq" id="WP_284057033.1">
    <property type="nucleotide sequence ID" value="NZ_JAMSLR010000005.1"/>
</dbReference>
<dbReference type="AlphaFoldDB" id="A0AA42BA46"/>
<comment type="caution">
    <text evidence="7">The sequence shown here is derived from an EMBL/GenBank/DDBJ whole genome shotgun (WGS) entry which is preliminary data.</text>
</comment>
<dbReference type="PANTHER" id="PTHR24421">
    <property type="entry name" value="NITRATE/NITRITE SENSOR PROTEIN NARX-RELATED"/>
    <property type="match status" value="1"/>
</dbReference>
<dbReference type="InterPro" id="IPR050482">
    <property type="entry name" value="Sensor_HK_TwoCompSys"/>
</dbReference>
<evidence type="ECO:0000313" key="7">
    <source>
        <dbReference type="EMBL" id="MCM8749252.1"/>
    </source>
</evidence>
<feature type="coiled-coil region" evidence="4">
    <location>
        <begin position="93"/>
        <end position="138"/>
    </location>
</feature>
<dbReference type="InterPro" id="IPR008595">
    <property type="entry name" value="DegS"/>
</dbReference>
<evidence type="ECO:0000256" key="2">
    <source>
        <dbReference type="ARBA" id="ARBA00022777"/>
    </source>
</evidence>
<keyword evidence="8" id="KW-1185">Reference proteome</keyword>